<organism evidence="1 2">
    <name type="scientific">Enterovirga rhinocerotis</name>
    <dbReference type="NCBI Taxonomy" id="1339210"/>
    <lineage>
        <taxon>Bacteria</taxon>
        <taxon>Pseudomonadati</taxon>
        <taxon>Pseudomonadota</taxon>
        <taxon>Alphaproteobacteria</taxon>
        <taxon>Hyphomicrobiales</taxon>
        <taxon>Methylobacteriaceae</taxon>
        <taxon>Enterovirga</taxon>
    </lineage>
</organism>
<dbReference type="EMBL" id="SNZR01000011">
    <property type="protein sequence ID" value="TDR93484.1"/>
    <property type="molecule type" value="Genomic_DNA"/>
</dbReference>
<protein>
    <submittedName>
        <fullName evidence="1">CMD domain protein</fullName>
    </submittedName>
</protein>
<dbReference type="AlphaFoldDB" id="A0A4R7C4P5"/>
<gene>
    <name evidence="1" type="ORF">EV668_0746</name>
</gene>
<keyword evidence="2" id="KW-1185">Reference proteome</keyword>
<sequence>MPQSPPKDVIDHLVGIEPGSRLDTIRAARQQARDNAQASYDALFSPDDESGMSLVERRAVAAFVAGLHRQPEAAVVYYADEFAASAPAGLAAAVAAEVARGAAEGPTGRFPQAPLAGESTAAPSFAIAGEGRAALGERLAAALEHAHFLVFHPREAEPARLQRLVAAGWSTPGIVTLSQLVSFLCFQLRVVVGLRALAASPAS</sequence>
<dbReference type="SUPFAM" id="SSF69118">
    <property type="entry name" value="AhpD-like"/>
    <property type="match status" value="1"/>
</dbReference>
<dbReference type="RefSeq" id="WP_133768480.1">
    <property type="nucleotide sequence ID" value="NZ_SNZR01000011.1"/>
</dbReference>
<dbReference type="Gene3D" id="1.20.1290.10">
    <property type="entry name" value="AhpD-like"/>
    <property type="match status" value="1"/>
</dbReference>
<dbReference type="InterPro" id="IPR029032">
    <property type="entry name" value="AhpD-like"/>
</dbReference>
<reference evidence="1 2" key="1">
    <citation type="submission" date="2019-03" db="EMBL/GenBank/DDBJ databases">
        <title>Genomic Encyclopedia of Type Strains, Phase IV (KMG-IV): sequencing the most valuable type-strain genomes for metagenomic binning, comparative biology and taxonomic classification.</title>
        <authorList>
            <person name="Goeker M."/>
        </authorList>
    </citation>
    <scope>NUCLEOTIDE SEQUENCE [LARGE SCALE GENOMIC DNA]</scope>
    <source>
        <strain evidence="1 2">DSM 25903</strain>
    </source>
</reference>
<dbReference type="Proteomes" id="UP000295122">
    <property type="component" value="Unassembled WGS sequence"/>
</dbReference>
<evidence type="ECO:0000313" key="2">
    <source>
        <dbReference type="Proteomes" id="UP000295122"/>
    </source>
</evidence>
<name>A0A4R7C4P5_9HYPH</name>
<dbReference type="NCBIfam" id="TIGR04029">
    <property type="entry name" value="CMD_Avi_7170"/>
    <property type="match status" value="1"/>
</dbReference>
<proteinExistence type="predicted"/>
<accession>A0A4R7C4P5</accession>
<evidence type="ECO:0000313" key="1">
    <source>
        <dbReference type="EMBL" id="TDR93484.1"/>
    </source>
</evidence>
<dbReference type="InterPro" id="IPR023982">
    <property type="entry name" value="CHP04029_CMD-like"/>
</dbReference>
<comment type="caution">
    <text evidence="1">The sequence shown here is derived from an EMBL/GenBank/DDBJ whole genome shotgun (WGS) entry which is preliminary data.</text>
</comment>
<dbReference type="OrthoDB" id="8718286at2"/>